<evidence type="ECO:0000256" key="4">
    <source>
        <dbReference type="ARBA" id="ARBA00022692"/>
    </source>
</evidence>
<keyword evidence="3" id="KW-1003">Cell membrane</keyword>
<feature type="transmembrane region" description="Helical" evidence="7">
    <location>
        <begin position="30"/>
        <end position="49"/>
    </location>
</feature>
<keyword evidence="4 7" id="KW-0812">Transmembrane</keyword>
<dbReference type="InterPro" id="IPR011642">
    <property type="entry name" value="Gate_dom"/>
</dbReference>
<keyword evidence="6 7" id="KW-0472">Membrane</keyword>
<evidence type="ECO:0000259" key="10">
    <source>
        <dbReference type="Pfam" id="PF07670"/>
    </source>
</evidence>
<keyword evidence="7" id="KW-0813">Transport</keyword>
<feature type="transmembrane region" description="Helical" evidence="7">
    <location>
        <begin position="266"/>
        <end position="288"/>
    </location>
</feature>
<feature type="transmembrane region" description="Helical" evidence="7">
    <location>
        <begin position="399"/>
        <end position="418"/>
    </location>
</feature>
<comment type="subcellular location">
    <subcellularLocation>
        <location evidence="1">Cell membrane</location>
        <topology evidence="1">Multi-pass membrane protein</topology>
    </subcellularLocation>
</comment>
<proteinExistence type="inferred from homology"/>
<feature type="transmembrane region" description="Helical" evidence="7">
    <location>
        <begin position="300"/>
        <end position="319"/>
    </location>
</feature>
<dbReference type="GO" id="GO:0005886">
    <property type="term" value="C:plasma membrane"/>
    <property type="evidence" value="ECO:0007669"/>
    <property type="project" value="UniProtKB-SubCell"/>
</dbReference>
<organism evidence="11 12">
    <name type="scientific">Sphingomonas zeae</name>
    <dbReference type="NCBI Taxonomy" id="1646122"/>
    <lineage>
        <taxon>Bacteria</taxon>
        <taxon>Pseudomonadati</taxon>
        <taxon>Pseudomonadota</taxon>
        <taxon>Alphaproteobacteria</taxon>
        <taxon>Sphingomonadales</taxon>
        <taxon>Sphingomonadaceae</taxon>
        <taxon>Sphingomonas</taxon>
    </lineage>
</organism>
<dbReference type="InterPro" id="IPR011657">
    <property type="entry name" value="CNT_C_dom"/>
</dbReference>
<dbReference type="PANTHER" id="PTHR10590:SF4">
    <property type="entry name" value="SOLUTE CARRIER FAMILY 28 MEMBER 3"/>
    <property type="match status" value="1"/>
</dbReference>
<sequence>MNRFAIGIAGILVILGIAVALSTDRRAIRLRVVGAAFALQAGIAILVLYVPWGKRVLQWLSGGVAGLLGYANEGTKFLFGALASDPLGRNFAIQALPVIIFFAALVSILYYLGIMQLVVRWLGGAIEKVIGVSKVESLCAAANVFVGQSESPLVIRPYLAGLTPAQLFTVMTSGMAGVAGTILAAYASMGISIEYLLAASFMAAPGGILMAKIIMPDRIEPPAGQLPLGDVIEDEKIALAEATHDEEKPANIIMAAAQGAQTGVKLAVAVGAMVLAFVALVALANGLLGGLGNLVGVPGLSFQALLGYVFQPIMALLNVPWNEAGIAGGLFGEKIVLNEFVAYIDLGKQAAQLSPRTVAVVTFALCGFANFSSIAIQMAVTGSLAPNQRPTIARLGIRALVAGSLANLMSAALAGLLIA</sequence>
<dbReference type="Pfam" id="PF01773">
    <property type="entry name" value="Nucleos_tra2_N"/>
    <property type="match status" value="1"/>
</dbReference>
<reference evidence="11 12" key="1">
    <citation type="submission" date="2020-05" db="EMBL/GenBank/DDBJ databases">
        <title>Genome Sequencing of Type Strains.</title>
        <authorList>
            <person name="Lemaire J.F."/>
            <person name="Inderbitzin P."/>
            <person name="Gregorio O.A."/>
            <person name="Collins S.B."/>
            <person name="Wespe N."/>
            <person name="Knight-Connoni V."/>
        </authorList>
    </citation>
    <scope>NUCLEOTIDE SEQUENCE [LARGE SCALE GENOMIC DNA]</scope>
    <source>
        <strain evidence="11 12">DSM 100049</strain>
    </source>
</reference>
<dbReference type="Pfam" id="PF07662">
    <property type="entry name" value="Nucleos_tra2_C"/>
    <property type="match status" value="1"/>
</dbReference>
<evidence type="ECO:0000313" key="11">
    <source>
        <dbReference type="EMBL" id="NUU47235.1"/>
    </source>
</evidence>
<dbReference type="NCBIfam" id="TIGR00804">
    <property type="entry name" value="nupC"/>
    <property type="match status" value="1"/>
</dbReference>
<dbReference type="Pfam" id="PF07670">
    <property type="entry name" value="Gate"/>
    <property type="match status" value="1"/>
</dbReference>
<feature type="domain" description="Concentrative nucleoside transporter N-terminal" evidence="8">
    <location>
        <begin position="9"/>
        <end position="82"/>
    </location>
</feature>
<feature type="transmembrane region" description="Helical" evidence="7">
    <location>
        <begin position="358"/>
        <end position="379"/>
    </location>
</feature>
<dbReference type="Proteomes" id="UP000536441">
    <property type="component" value="Unassembled WGS sequence"/>
</dbReference>
<evidence type="ECO:0000256" key="2">
    <source>
        <dbReference type="ARBA" id="ARBA00009033"/>
    </source>
</evidence>
<feature type="domain" description="Concentrative nucleoside transporter C-terminal" evidence="9">
    <location>
        <begin position="195"/>
        <end position="415"/>
    </location>
</feature>
<dbReference type="AlphaFoldDB" id="A0A7Y6B579"/>
<feature type="transmembrane region" description="Helical" evidence="7">
    <location>
        <begin position="167"/>
        <end position="189"/>
    </location>
</feature>
<protein>
    <recommendedName>
        <fullName evidence="7">Nucleoside permease</fullName>
    </recommendedName>
</protein>
<dbReference type="RefSeq" id="WP_175311847.1">
    <property type="nucleotide sequence ID" value="NZ_CBCRYR010000008.1"/>
</dbReference>
<gene>
    <name evidence="11" type="ORF">HP438_09630</name>
</gene>
<dbReference type="GO" id="GO:0005337">
    <property type="term" value="F:nucleoside transmembrane transporter activity"/>
    <property type="evidence" value="ECO:0007669"/>
    <property type="project" value="InterPro"/>
</dbReference>
<dbReference type="InterPro" id="IPR018270">
    <property type="entry name" value="C_nuclsd_transpt_met_bac"/>
</dbReference>
<evidence type="ECO:0000256" key="3">
    <source>
        <dbReference type="ARBA" id="ARBA00022475"/>
    </source>
</evidence>
<evidence type="ECO:0000259" key="8">
    <source>
        <dbReference type="Pfam" id="PF01773"/>
    </source>
</evidence>
<dbReference type="EMBL" id="JABMCH010000063">
    <property type="protein sequence ID" value="NUU47235.1"/>
    <property type="molecule type" value="Genomic_DNA"/>
</dbReference>
<keyword evidence="5 7" id="KW-1133">Transmembrane helix</keyword>
<dbReference type="GO" id="GO:0015293">
    <property type="term" value="F:symporter activity"/>
    <property type="evidence" value="ECO:0007669"/>
    <property type="project" value="TreeGrafter"/>
</dbReference>
<evidence type="ECO:0000259" key="9">
    <source>
        <dbReference type="Pfam" id="PF07662"/>
    </source>
</evidence>
<keyword evidence="12" id="KW-1185">Reference proteome</keyword>
<feature type="domain" description="Nucleoside transporter/FeoB GTPase Gate" evidence="10">
    <location>
        <begin position="93"/>
        <end position="190"/>
    </location>
</feature>
<evidence type="ECO:0000256" key="7">
    <source>
        <dbReference type="RuleBase" id="RU362018"/>
    </source>
</evidence>
<feature type="transmembrane region" description="Helical" evidence="7">
    <location>
        <begin position="91"/>
        <end position="112"/>
    </location>
</feature>
<evidence type="ECO:0000256" key="1">
    <source>
        <dbReference type="ARBA" id="ARBA00004651"/>
    </source>
</evidence>
<comment type="caution">
    <text evidence="11">The sequence shown here is derived from an EMBL/GenBank/DDBJ whole genome shotgun (WGS) entry which is preliminary data.</text>
</comment>
<accession>A0A7Y6B579</accession>
<dbReference type="InterPro" id="IPR002668">
    <property type="entry name" value="CNT_N_dom"/>
</dbReference>
<evidence type="ECO:0000256" key="6">
    <source>
        <dbReference type="ARBA" id="ARBA00023136"/>
    </source>
</evidence>
<name>A0A7Y6B579_9SPHN</name>
<dbReference type="PANTHER" id="PTHR10590">
    <property type="entry name" value="SODIUM/NUCLEOSIDE COTRANSPORTER"/>
    <property type="match status" value="1"/>
</dbReference>
<dbReference type="InterPro" id="IPR008276">
    <property type="entry name" value="C_nuclsd_transpt"/>
</dbReference>
<feature type="transmembrane region" description="Helical" evidence="7">
    <location>
        <begin position="195"/>
        <end position="215"/>
    </location>
</feature>
<evidence type="ECO:0000256" key="5">
    <source>
        <dbReference type="ARBA" id="ARBA00022989"/>
    </source>
</evidence>
<evidence type="ECO:0000313" key="12">
    <source>
        <dbReference type="Proteomes" id="UP000536441"/>
    </source>
</evidence>
<comment type="similarity">
    <text evidence="2 7">Belongs to the concentrative nucleoside transporter (CNT) (TC 2.A.41) family.</text>
</comment>